<dbReference type="InterPro" id="IPR031311">
    <property type="entry name" value="CHIT_BIND_RR_consensus"/>
</dbReference>
<dbReference type="PROSITE" id="PS51155">
    <property type="entry name" value="CHIT_BIND_RR_2"/>
    <property type="match status" value="1"/>
</dbReference>
<evidence type="ECO:0000313" key="5">
    <source>
        <dbReference type="Proteomes" id="UP001372834"/>
    </source>
</evidence>
<gene>
    <name evidence="4" type="ORF">RUM43_011594</name>
</gene>
<protein>
    <submittedName>
        <fullName evidence="4">Uncharacterized protein</fullName>
    </submittedName>
</protein>
<dbReference type="PANTHER" id="PTHR10380:SF241">
    <property type="entry name" value="CUTICULAR PROTEIN 47EG-RELATED"/>
    <property type="match status" value="1"/>
</dbReference>
<feature type="chain" id="PRO_5042824190" evidence="3">
    <location>
        <begin position="28"/>
        <end position="150"/>
    </location>
</feature>
<dbReference type="AlphaFoldDB" id="A0AAN8RTP2"/>
<dbReference type="InterPro" id="IPR000618">
    <property type="entry name" value="Insect_cuticle"/>
</dbReference>
<dbReference type="PANTHER" id="PTHR10380">
    <property type="entry name" value="CUTICLE PROTEIN"/>
    <property type="match status" value="1"/>
</dbReference>
<comment type="caution">
    <text evidence="4">The sequence shown here is derived from an EMBL/GenBank/DDBJ whole genome shotgun (WGS) entry which is preliminary data.</text>
</comment>
<dbReference type="PROSITE" id="PS00233">
    <property type="entry name" value="CHIT_BIND_RR_1"/>
    <property type="match status" value="1"/>
</dbReference>
<feature type="signal peptide" evidence="3">
    <location>
        <begin position="1"/>
        <end position="27"/>
    </location>
</feature>
<dbReference type="Pfam" id="PF00379">
    <property type="entry name" value="Chitin_bind_4"/>
    <property type="match status" value="1"/>
</dbReference>
<sequence>MFSPHVKGGIFQIVAVCALAFCSGVNSQNLARTQDVIPIVSQNIDHAPDGSYRWSYETGNGIKAEETGNLKQTKDPENPVVVVAQGGYSYTAPDGTVIQLSYVADDEGGFQPAGAHLPTPPPIPPAIQRALDFIASQPSTHAPGGFGKRK</sequence>
<accession>A0AAN8RTP2</accession>
<dbReference type="GO" id="GO:0008010">
    <property type="term" value="F:structural constituent of chitin-based larval cuticle"/>
    <property type="evidence" value="ECO:0007669"/>
    <property type="project" value="TreeGrafter"/>
</dbReference>
<evidence type="ECO:0000256" key="3">
    <source>
        <dbReference type="SAM" id="SignalP"/>
    </source>
</evidence>
<proteinExistence type="predicted"/>
<organism evidence="4 5">
    <name type="scientific">Polyplax serrata</name>
    <name type="common">Common mouse louse</name>
    <dbReference type="NCBI Taxonomy" id="468196"/>
    <lineage>
        <taxon>Eukaryota</taxon>
        <taxon>Metazoa</taxon>
        <taxon>Ecdysozoa</taxon>
        <taxon>Arthropoda</taxon>
        <taxon>Hexapoda</taxon>
        <taxon>Insecta</taxon>
        <taxon>Pterygota</taxon>
        <taxon>Neoptera</taxon>
        <taxon>Paraneoptera</taxon>
        <taxon>Psocodea</taxon>
        <taxon>Troctomorpha</taxon>
        <taxon>Phthiraptera</taxon>
        <taxon>Anoplura</taxon>
        <taxon>Polyplacidae</taxon>
        <taxon>Polyplax</taxon>
    </lineage>
</organism>
<keyword evidence="3" id="KW-0732">Signal</keyword>
<dbReference type="GO" id="GO:0062129">
    <property type="term" value="C:chitin-based extracellular matrix"/>
    <property type="evidence" value="ECO:0007669"/>
    <property type="project" value="TreeGrafter"/>
</dbReference>
<dbReference type="EMBL" id="JAWJWE010000039">
    <property type="protein sequence ID" value="KAK6621288.1"/>
    <property type="molecule type" value="Genomic_DNA"/>
</dbReference>
<name>A0AAN8RTP2_POLSC</name>
<evidence type="ECO:0000256" key="2">
    <source>
        <dbReference type="PROSITE-ProRule" id="PRU00497"/>
    </source>
</evidence>
<evidence type="ECO:0000313" key="4">
    <source>
        <dbReference type="EMBL" id="KAK6621288.1"/>
    </source>
</evidence>
<evidence type="ECO:0000256" key="1">
    <source>
        <dbReference type="ARBA" id="ARBA00022460"/>
    </source>
</evidence>
<keyword evidence="1 2" id="KW-0193">Cuticle</keyword>
<dbReference type="PRINTS" id="PR00947">
    <property type="entry name" value="CUTICLE"/>
</dbReference>
<dbReference type="Proteomes" id="UP001372834">
    <property type="component" value="Unassembled WGS sequence"/>
</dbReference>
<reference evidence="4 5" key="1">
    <citation type="submission" date="2023-10" db="EMBL/GenBank/DDBJ databases">
        <title>Genomes of two closely related lineages of the louse Polyplax serrata with different host specificities.</title>
        <authorList>
            <person name="Martinu J."/>
            <person name="Tarabai H."/>
            <person name="Stefka J."/>
            <person name="Hypsa V."/>
        </authorList>
    </citation>
    <scope>NUCLEOTIDE SEQUENCE [LARGE SCALE GENOMIC DNA]</scope>
    <source>
        <strain evidence="4">HR10_N</strain>
    </source>
</reference>
<dbReference type="InterPro" id="IPR050468">
    <property type="entry name" value="Cuticle_Struct_Prot"/>
</dbReference>